<protein>
    <submittedName>
        <fullName evidence="1">Uncharacterized protein</fullName>
    </submittedName>
</protein>
<comment type="caution">
    <text evidence="1">The sequence shown here is derived from an EMBL/GenBank/DDBJ whole genome shotgun (WGS) entry which is preliminary data.</text>
</comment>
<name>A0AA38TCP2_9ASTR</name>
<evidence type="ECO:0000313" key="1">
    <source>
        <dbReference type="EMBL" id="KAJ9557604.1"/>
    </source>
</evidence>
<dbReference type="AlphaFoldDB" id="A0AA38TCP2"/>
<evidence type="ECO:0000313" key="2">
    <source>
        <dbReference type="Proteomes" id="UP001172457"/>
    </source>
</evidence>
<dbReference type="EMBL" id="JARYMX010000003">
    <property type="protein sequence ID" value="KAJ9557604.1"/>
    <property type="molecule type" value="Genomic_DNA"/>
</dbReference>
<dbReference type="PANTHER" id="PTHR11697">
    <property type="entry name" value="GENERAL TRANSCRIPTION FACTOR 2-RELATED ZINC FINGER PROTEIN"/>
    <property type="match status" value="1"/>
</dbReference>
<dbReference type="Proteomes" id="UP001172457">
    <property type="component" value="Chromosome 3"/>
</dbReference>
<keyword evidence="2" id="KW-1185">Reference proteome</keyword>
<accession>A0AA38TCP2</accession>
<gene>
    <name evidence="1" type="ORF">OSB04_012218</name>
</gene>
<proteinExistence type="predicted"/>
<dbReference type="PANTHER" id="PTHR11697:SF230">
    <property type="entry name" value="ZINC FINGER, MYM DOMAIN CONTAINING 1"/>
    <property type="match status" value="1"/>
</dbReference>
<reference evidence="1" key="1">
    <citation type="submission" date="2023-03" db="EMBL/GenBank/DDBJ databases">
        <title>Chromosome-scale reference genome and RAD-based genetic map of yellow starthistle (Centaurea solstitialis) reveal putative structural variation and QTLs associated with invader traits.</title>
        <authorList>
            <person name="Reatini B."/>
            <person name="Cang F.A."/>
            <person name="Jiang Q."/>
            <person name="Mckibben M.T.W."/>
            <person name="Barker M.S."/>
            <person name="Rieseberg L.H."/>
            <person name="Dlugosch K.M."/>
        </authorList>
    </citation>
    <scope>NUCLEOTIDE SEQUENCE</scope>
    <source>
        <strain evidence="1">CAN-66</strain>
        <tissue evidence="1">Leaf</tissue>
    </source>
</reference>
<dbReference type="InterPro" id="IPR055298">
    <property type="entry name" value="AtLOH3-like"/>
</dbReference>
<sequence>MIALFSSVIDVLQMIEEDGLTCEQKSKARLLSNSLHSFDVVFCLHFMKLLLGITNELSQDLQKNERDIINAMQSVGVCKHQLQELRVEDDR</sequence>
<organism evidence="1 2">
    <name type="scientific">Centaurea solstitialis</name>
    <name type="common">yellow star-thistle</name>
    <dbReference type="NCBI Taxonomy" id="347529"/>
    <lineage>
        <taxon>Eukaryota</taxon>
        <taxon>Viridiplantae</taxon>
        <taxon>Streptophyta</taxon>
        <taxon>Embryophyta</taxon>
        <taxon>Tracheophyta</taxon>
        <taxon>Spermatophyta</taxon>
        <taxon>Magnoliopsida</taxon>
        <taxon>eudicotyledons</taxon>
        <taxon>Gunneridae</taxon>
        <taxon>Pentapetalae</taxon>
        <taxon>asterids</taxon>
        <taxon>campanulids</taxon>
        <taxon>Asterales</taxon>
        <taxon>Asteraceae</taxon>
        <taxon>Carduoideae</taxon>
        <taxon>Cardueae</taxon>
        <taxon>Centaureinae</taxon>
        <taxon>Centaurea</taxon>
    </lineage>
</organism>